<dbReference type="InterPro" id="IPR046350">
    <property type="entry name" value="Cystatin_sf"/>
</dbReference>
<gene>
    <name evidence="2" type="ORF">GF867_03100</name>
    <name evidence="1" type="ORF">GIY09_02740</name>
</gene>
<name>A0A6I2GC64_9LACT</name>
<reference evidence="1 3" key="2">
    <citation type="submission" date="2019-11" db="EMBL/GenBank/DDBJ databases">
        <title>Characterisation of Fundicoccus ignavus gen. nov. sp. nov., a novel genus of the family Aerococcaceae isolated from bulk tank milk.</title>
        <authorList>
            <person name="Siebert A."/>
            <person name="Huptas C."/>
            <person name="Wenning M."/>
            <person name="Scherer S."/>
            <person name="Doll E.V."/>
        </authorList>
    </citation>
    <scope>NUCLEOTIDE SEQUENCE [LARGE SCALE GENOMIC DNA]</scope>
    <source>
        <strain evidence="1 3">WS4759</strain>
    </source>
</reference>
<dbReference type="EMBL" id="WJQS01000002">
    <property type="protein sequence ID" value="MRI84816.1"/>
    <property type="molecule type" value="Genomic_DNA"/>
</dbReference>
<proteinExistence type="predicted"/>
<evidence type="ECO:0000313" key="3">
    <source>
        <dbReference type="Proteomes" id="UP000430975"/>
    </source>
</evidence>
<organism evidence="1 3">
    <name type="scientific">Fundicoccus ignavus</name>
    <dbReference type="NCBI Taxonomy" id="2664442"/>
    <lineage>
        <taxon>Bacteria</taxon>
        <taxon>Bacillati</taxon>
        <taxon>Bacillota</taxon>
        <taxon>Bacilli</taxon>
        <taxon>Lactobacillales</taxon>
        <taxon>Aerococcaceae</taxon>
        <taxon>Fundicoccus</taxon>
    </lineage>
</organism>
<evidence type="ECO:0008006" key="5">
    <source>
        <dbReference type="Google" id="ProtNLM"/>
    </source>
</evidence>
<accession>A0A6I2GC64</accession>
<dbReference type="Proteomes" id="UP000440066">
    <property type="component" value="Unassembled WGS sequence"/>
</dbReference>
<evidence type="ECO:0000313" key="4">
    <source>
        <dbReference type="Proteomes" id="UP000440066"/>
    </source>
</evidence>
<dbReference type="SUPFAM" id="SSF54403">
    <property type="entry name" value="Cystatin/monellin"/>
    <property type="match status" value="2"/>
</dbReference>
<evidence type="ECO:0000313" key="2">
    <source>
        <dbReference type="EMBL" id="MRJ46556.1"/>
    </source>
</evidence>
<evidence type="ECO:0000313" key="1">
    <source>
        <dbReference type="EMBL" id="MRI84816.1"/>
    </source>
</evidence>
<keyword evidence="3" id="KW-1185">Reference proteome</keyword>
<dbReference type="Proteomes" id="UP000430975">
    <property type="component" value="Unassembled WGS sequence"/>
</dbReference>
<dbReference type="AlphaFoldDB" id="A0A6I2GC64"/>
<protein>
    <recommendedName>
        <fullName evidence="5">DUF5590 domain-containing protein</fullName>
    </recommendedName>
</protein>
<dbReference type="Gene3D" id="3.10.450.40">
    <property type="match status" value="1"/>
</dbReference>
<reference evidence="2 4" key="1">
    <citation type="submission" date="2019-11" db="EMBL/GenBank/DDBJ databases">
        <title>Characterisation of Fundicoccus ignavus gen. nov. sp. nov., a novel genus of the family Aerococcaceae from bulk tank milk.</title>
        <authorList>
            <person name="Siebert A."/>
            <person name="Huptas C."/>
            <person name="Wenning M."/>
            <person name="Scherer S."/>
            <person name="Doll E.V."/>
        </authorList>
    </citation>
    <scope>NUCLEOTIDE SEQUENCE [LARGE SCALE GENOMIC DNA]</scope>
    <source>
        <strain evidence="2 4">DSM 109652</strain>
    </source>
</reference>
<comment type="caution">
    <text evidence="1">The sequence shown here is derived from an EMBL/GenBank/DDBJ whole genome shotgun (WGS) entry which is preliminary data.</text>
</comment>
<sequence>MNRKTVSVLTAIFLVLLISILGVFMQSQARINQAEEETVNLVKYDFNVDKINKFYWVTTDNTYFSLDFIDDEGVQHFAIVAQEGGDIQYFSENEIISEQDANDLTINETSMTNIIQTRLGLLNNEPVWEVTLKNDNNTLTYYYVNALTGLWVKTISNI</sequence>
<dbReference type="EMBL" id="WJQT01000002">
    <property type="protein sequence ID" value="MRJ46556.1"/>
    <property type="molecule type" value="Genomic_DNA"/>
</dbReference>
<dbReference type="RefSeq" id="WP_153831649.1">
    <property type="nucleotide sequence ID" value="NZ_WJQS01000002.1"/>
</dbReference>